<evidence type="ECO:0000256" key="1">
    <source>
        <dbReference type="ARBA" id="ARBA00001946"/>
    </source>
</evidence>
<keyword evidence="3 8" id="KW-0540">Nuclease</keyword>
<dbReference type="InterPro" id="IPR002716">
    <property type="entry name" value="PIN_dom"/>
</dbReference>
<comment type="similarity">
    <text evidence="7 8">Belongs to the PINc/VapC protein family.</text>
</comment>
<dbReference type="SUPFAM" id="SSF88723">
    <property type="entry name" value="PIN domain-like"/>
    <property type="match status" value="1"/>
</dbReference>
<dbReference type="GO" id="GO:0090729">
    <property type="term" value="F:toxin activity"/>
    <property type="evidence" value="ECO:0007669"/>
    <property type="project" value="UniProtKB-KW"/>
</dbReference>
<sequence>MIILDTNVLSELLTPTPSKIVIEWLAAQHPPSVFTTAVTEAEILYGLRLLPEGRRRRDLEAAISPIFDEDLSGRVLPFDRDAADLYATIATRRRSAGRPISQFDAQIAAIALSRGASVATRNVSDFEGVGVSIINPWMDS</sequence>
<dbReference type="EC" id="3.1.-.-" evidence="8"/>
<dbReference type="InterPro" id="IPR050556">
    <property type="entry name" value="Type_II_TA_system_RNase"/>
</dbReference>
<gene>
    <name evidence="8" type="primary">vapC</name>
    <name evidence="10" type="ORF">AGR4C_pb20010</name>
</gene>
<dbReference type="PANTHER" id="PTHR33653">
    <property type="entry name" value="RIBONUCLEASE VAPC2"/>
    <property type="match status" value="1"/>
</dbReference>
<dbReference type="EMBL" id="FBWC01000041">
    <property type="protein sequence ID" value="CUX66856.1"/>
    <property type="molecule type" value="Genomic_DNA"/>
</dbReference>
<name>A0A1S7SD65_AGRTU</name>
<keyword evidence="2 8" id="KW-1277">Toxin-antitoxin system</keyword>
<dbReference type="Proteomes" id="UP000191897">
    <property type="component" value="Unassembled WGS sequence"/>
</dbReference>
<keyword evidence="8" id="KW-0800">Toxin</keyword>
<feature type="binding site" evidence="8">
    <location>
        <position position="5"/>
    </location>
    <ligand>
        <name>Mg(2+)</name>
        <dbReference type="ChEBI" id="CHEBI:18420"/>
    </ligand>
</feature>
<accession>A0A1S7SD65</accession>
<dbReference type="HAMAP" id="MF_00265">
    <property type="entry name" value="VapC_Nob1"/>
    <property type="match status" value="1"/>
</dbReference>
<evidence type="ECO:0000256" key="2">
    <source>
        <dbReference type="ARBA" id="ARBA00022649"/>
    </source>
</evidence>
<dbReference type="AlphaFoldDB" id="A0A1S7SD65"/>
<proteinExistence type="inferred from homology"/>
<keyword evidence="6 8" id="KW-0460">Magnesium</keyword>
<dbReference type="Pfam" id="PF01850">
    <property type="entry name" value="PIN"/>
    <property type="match status" value="1"/>
</dbReference>
<dbReference type="PANTHER" id="PTHR33653:SF1">
    <property type="entry name" value="RIBONUCLEASE VAPC2"/>
    <property type="match status" value="1"/>
</dbReference>
<dbReference type="CDD" id="cd18731">
    <property type="entry name" value="PIN_NgFitB-like"/>
    <property type="match status" value="1"/>
</dbReference>
<evidence type="ECO:0000256" key="5">
    <source>
        <dbReference type="ARBA" id="ARBA00022801"/>
    </source>
</evidence>
<reference evidence="10 11" key="1">
    <citation type="submission" date="2016-01" db="EMBL/GenBank/DDBJ databases">
        <authorList>
            <person name="Oliw E.H."/>
        </authorList>
    </citation>
    <scope>NUCLEOTIDE SEQUENCE [LARGE SCALE GENOMIC DNA]</scope>
    <source>
        <strain evidence="10 11">Kerr 14</strain>
    </source>
</reference>
<comment type="cofactor">
    <cofactor evidence="1 8">
        <name>Mg(2+)</name>
        <dbReference type="ChEBI" id="CHEBI:18420"/>
    </cofactor>
</comment>
<evidence type="ECO:0000256" key="4">
    <source>
        <dbReference type="ARBA" id="ARBA00022723"/>
    </source>
</evidence>
<feature type="binding site" evidence="8">
    <location>
        <position position="104"/>
    </location>
    <ligand>
        <name>Mg(2+)</name>
        <dbReference type="ChEBI" id="CHEBI:18420"/>
    </ligand>
</feature>
<dbReference type="InterPro" id="IPR022907">
    <property type="entry name" value="VapC_family"/>
</dbReference>
<feature type="domain" description="PIN" evidence="9">
    <location>
        <begin position="2"/>
        <end position="122"/>
    </location>
</feature>
<evidence type="ECO:0000313" key="11">
    <source>
        <dbReference type="Proteomes" id="UP000191897"/>
    </source>
</evidence>
<dbReference type="Gene3D" id="3.40.50.1010">
    <property type="entry name" value="5'-nuclease"/>
    <property type="match status" value="1"/>
</dbReference>
<dbReference type="GO" id="GO:0016787">
    <property type="term" value="F:hydrolase activity"/>
    <property type="evidence" value="ECO:0007669"/>
    <property type="project" value="UniProtKB-KW"/>
</dbReference>
<organism evidence="10 11">
    <name type="scientific">Agrobacterium tumefaciens str. Kerr 14</name>
    <dbReference type="NCBI Taxonomy" id="1183424"/>
    <lineage>
        <taxon>Bacteria</taxon>
        <taxon>Pseudomonadati</taxon>
        <taxon>Pseudomonadota</taxon>
        <taxon>Alphaproteobacteria</taxon>
        <taxon>Hyphomicrobiales</taxon>
        <taxon>Rhizobiaceae</taxon>
        <taxon>Rhizobium/Agrobacterium group</taxon>
        <taxon>Agrobacterium</taxon>
        <taxon>Agrobacterium tumefaciens complex</taxon>
    </lineage>
</organism>
<dbReference type="GO" id="GO:0004540">
    <property type="term" value="F:RNA nuclease activity"/>
    <property type="evidence" value="ECO:0007669"/>
    <property type="project" value="InterPro"/>
</dbReference>
<evidence type="ECO:0000256" key="8">
    <source>
        <dbReference type="HAMAP-Rule" id="MF_00265"/>
    </source>
</evidence>
<protein>
    <recommendedName>
        <fullName evidence="8">Ribonuclease VapC</fullName>
        <shortName evidence="8">RNase VapC</shortName>
        <ecNumber evidence="8">3.1.-.-</ecNumber>
    </recommendedName>
    <alternativeName>
        <fullName evidence="8">Toxin VapC</fullName>
    </alternativeName>
</protein>
<dbReference type="RefSeq" id="WP_080867843.1">
    <property type="nucleotide sequence ID" value="NZ_LT009733.1"/>
</dbReference>
<keyword evidence="4 8" id="KW-0479">Metal-binding</keyword>
<dbReference type="GO" id="GO:0000287">
    <property type="term" value="F:magnesium ion binding"/>
    <property type="evidence" value="ECO:0007669"/>
    <property type="project" value="UniProtKB-UniRule"/>
</dbReference>
<evidence type="ECO:0000259" key="9">
    <source>
        <dbReference type="Pfam" id="PF01850"/>
    </source>
</evidence>
<evidence type="ECO:0000256" key="7">
    <source>
        <dbReference type="ARBA" id="ARBA00038093"/>
    </source>
</evidence>
<keyword evidence="5 8" id="KW-0378">Hydrolase</keyword>
<evidence type="ECO:0000256" key="6">
    <source>
        <dbReference type="ARBA" id="ARBA00022842"/>
    </source>
</evidence>
<dbReference type="InterPro" id="IPR029060">
    <property type="entry name" value="PIN-like_dom_sf"/>
</dbReference>
<comment type="function">
    <text evidence="8">Toxic component of a toxin-antitoxin (TA) system. An RNase.</text>
</comment>
<evidence type="ECO:0000313" key="10">
    <source>
        <dbReference type="EMBL" id="CUX66856.1"/>
    </source>
</evidence>
<evidence type="ECO:0000256" key="3">
    <source>
        <dbReference type="ARBA" id="ARBA00022722"/>
    </source>
</evidence>